<dbReference type="Pfam" id="PF22606">
    <property type="entry name" value="Cdc6-ORC-like_ATPase_lid"/>
    <property type="match status" value="1"/>
</dbReference>
<evidence type="ECO:0000259" key="5">
    <source>
        <dbReference type="Pfam" id="PF13401"/>
    </source>
</evidence>
<dbReference type="Proteomes" id="UP000037122">
    <property type="component" value="Unassembled WGS sequence"/>
</dbReference>
<dbReference type="VEuPathDB" id="FungiDB:CJI96_0002543"/>
<dbReference type="VEuPathDB" id="FungiDB:QG37_00133"/>
<accession>A0A0L0P8U6</accession>
<dbReference type="GO" id="GO:0006270">
    <property type="term" value="P:DNA replication initiation"/>
    <property type="evidence" value="ECO:0007669"/>
    <property type="project" value="UniProtKB-UniRule"/>
</dbReference>
<dbReference type="GO" id="GO:0003688">
    <property type="term" value="F:DNA replication origin binding"/>
    <property type="evidence" value="ECO:0007669"/>
    <property type="project" value="TreeGrafter"/>
</dbReference>
<proteinExistence type="inferred from homology"/>
<name>A0A0L0P8U6_CANAR</name>
<dbReference type="InterPro" id="IPR054425">
    <property type="entry name" value="Cdc6_ORC1-like_ATPase_lid"/>
</dbReference>
<evidence type="ECO:0000313" key="8">
    <source>
        <dbReference type="Proteomes" id="UP000037122"/>
    </source>
</evidence>
<comment type="similarity">
    <text evidence="1 3">Belongs to the CDC6/cdc18 family.</text>
</comment>
<dbReference type="VEuPathDB" id="FungiDB:CJJ09_000096"/>
<evidence type="ECO:0000256" key="4">
    <source>
        <dbReference type="SAM" id="MobiDB-lite"/>
    </source>
</evidence>
<dbReference type="SUPFAM" id="SSF52540">
    <property type="entry name" value="P-loop containing nucleoside triphosphate hydrolases"/>
    <property type="match status" value="1"/>
</dbReference>
<dbReference type="GO" id="GO:0051301">
    <property type="term" value="P:cell division"/>
    <property type="evidence" value="ECO:0007669"/>
    <property type="project" value="UniProtKB-UniRule"/>
</dbReference>
<protein>
    <recommendedName>
        <fullName evidence="3">Cell division control protein</fullName>
    </recommendedName>
</protein>
<keyword evidence="2" id="KW-0235">DNA replication</keyword>
<dbReference type="InterPro" id="IPR016314">
    <property type="entry name" value="Cdc6/18"/>
</dbReference>
<reference evidence="8" key="1">
    <citation type="journal article" date="2015" name="BMC Genomics">
        <title>Draft genome of a commonly misdiagnosed multidrug resistant pathogen Candida auris.</title>
        <authorList>
            <person name="Chatterjee S."/>
            <person name="Alampalli S.V."/>
            <person name="Nageshan R.K."/>
            <person name="Chettiar S.T."/>
            <person name="Joshi S."/>
            <person name="Tatu U.S."/>
        </authorList>
    </citation>
    <scope>NUCLEOTIDE SEQUENCE [LARGE SCALE GENOMIC DNA]</scope>
    <source>
        <strain evidence="8">6684</strain>
    </source>
</reference>
<dbReference type="InterPro" id="IPR049945">
    <property type="entry name" value="AAA_22"/>
</dbReference>
<dbReference type="EMBL" id="LGST01000002">
    <property type="protein sequence ID" value="KNE02759.1"/>
    <property type="molecule type" value="Genomic_DNA"/>
</dbReference>
<evidence type="ECO:0000256" key="1">
    <source>
        <dbReference type="ARBA" id="ARBA00006184"/>
    </source>
</evidence>
<feature type="region of interest" description="Disordered" evidence="4">
    <location>
        <begin position="1"/>
        <end position="37"/>
    </location>
</feature>
<dbReference type="AlphaFoldDB" id="A0A0L0P8U6"/>
<evidence type="ECO:0000259" key="6">
    <source>
        <dbReference type="Pfam" id="PF22606"/>
    </source>
</evidence>
<dbReference type="GO" id="GO:0033314">
    <property type="term" value="P:mitotic DNA replication checkpoint signaling"/>
    <property type="evidence" value="ECO:0007669"/>
    <property type="project" value="TreeGrafter"/>
</dbReference>
<dbReference type="InterPro" id="IPR027417">
    <property type="entry name" value="P-loop_NTPase"/>
</dbReference>
<feature type="domain" description="ORC1/DEAH AAA+ ATPase" evidence="5">
    <location>
        <begin position="103"/>
        <end position="239"/>
    </location>
</feature>
<dbReference type="GO" id="GO:0005634">
    <property type="term" value="C:nucleus"/>
    <property type="evidence" value="ECO:0007669"/>
    <property type="project" value="TreeGrafter"/>
</dbReference>
<dbReference type="VEuPathDB" id="FungiDB:CJI97_004085"/>
<dbReference type="Gene3D" id="1.10.8.60">
    <property type="match status" value="1"/>
</dbReference>
<gene>
    <name evidence="7" type="ORF">QG37_00133</name>
</gene>
<sequence length="487" mass="54178">MPNMKRSAQHLETSSKRRALQPVSANQLATPPTTPEKKSVIDLGLQLSKQGVRKLDFSDSVYAKAKGVFQRGARDETRDCLVGREEEAHKFTSFLKTSIVENKCNSLYISGPPGTGKTAQVNLSLDRLTGGSQKHVYDLYSRKVQVMRVNCMTVGRAENVFHEIYCHVTGQNHGRRKTFDDVYEYLTSGCNVDSLVVMLDEMDYLITKDQQVLFQLFQCASTLKSLVFLTKLVLVGISNALDLTDKFLPRLRSNGYTPESLQFLPYTGEQVRQVIISKLRSLVDKENADSMSEIPIMHPVAIQLCCKKCAAVTGDLRKAFDICYKSIELVERQTKQQTAVDKLTFANAPKVLINHVAQVCAATFGDTSQSKIKSLNLLQKAVLCCLFNHDRSSSSTLTVNKLFDFYTKHTAQVADMMLGTLRKGEFLEIISAMEASSVIVLASTSRTCTGLVDVGSKSVRPNVSYDDISRAIQDVGVLRRLFNHSSI</sequence>
<comment type="caution">
    <text evidence="7">The sequence shown here is derived from an EMBL/GenBank/DDBJ whole genome shotgun (WGS) entry which is preliminary data.</text>
</comment>
<dbReference type="InterPro" id="IPR050311">
    <property type="entry name" value="ORC1/CDC6"/>
</dbReference>
<evidence type="ECO:0000256" key="2">
    <source>
        <dbReference type="ARBA" id="ARBA00022705"/>
    </source>
</evidence>
<organism evidence="7 8">
    <name type="scientific">Candidozyma auris</name>
    <name type="common">Yeast</name>
    <name type="synonym">Candida auris</name>
    <dbReference type="NCBI Taxonomy" id="498019"/>
    <lineage>
        <taxon>Eukaryota</taxon>
        <taxon>Fungi</taxon>
        <taxon>Dikarya</taxon>
        <taxon>Ascomycota</taxon>
        <taxon>Saccharomycotina</taxon>
        <taxon>Pichiomycetes</taxon>
        <taxon>Metschnikowiaceae</taxon>
        <taxon>Candidozyma</taxon>
    </lineage>
</organism>
<evidence type="ECO:0000313" key="7">
    <source>
        <dbReference type="EMBL" id="KNE02759.1"/>
    </source>
</evidence>
<dbReference type="PIRSF" id="PIRSF001767">
    <property type="entry name" value="Cdc6"/>
    <property type="match status" value="1"/>
</dbReference>
<feature type="domain" description="Cdc6/ORC1-like ATPase lid" evidence="6">
    <location>
        <begin position="266"/>
        <end position="333"/>
    </location>
</feature>
<dbReference type="VEuPathDB" id="FungiDB:B9J08_003937"/>
<dbReference type="GO" id="GO:0016887">
    <property type="term" value="F:ATP hydrolysis activity"/>
    <property type="evidence" value="ECO:0007669"/>
    <property type="project" value="InterPro"/>
</dbReference>
<dbReference type="VEuPathDB" id="FungiDB:CJJ07_000768"/>
<dbReference type="Pfam" id="PF13401">
    <property type="entry name" value="AAA_22"/>
    <property type="match status" value="1"/>
</dbReference>
<dbReference type="PANTHER" id="PTHR10763">
    <property type="entry name" value="CELL DIVISION CONTROL PROTEIN 6-RELATED"/>
    <property type="match status" value="1"/>
</dbReference>
<dbReference type="PANTHER" id="PTHR10763:SF26">
    <property type="entry name" value="CELL DIVISION CONTROL PROTEIN 6 HOMOLOG"/>
    <property type="match status" value="1"/>
</dbReference>
<evidence type="ECO:0000256" key="3">
    <source>
        <dbReference type="PIRNR" id="PIRNR001767"/>
    </source>
</evidence>
<dbReference type="Gene3D" id="3.40.50.300">
    <property type="entry name" value="P-loop containing nucleotide triphosphate hydrolases"/>
    <property type="match status" value="1"/>
</dbReference>